<name>A0AAD2E2Q6_9LAMI</name>
<dbReference type="AlphaFoldDB" id="A0AAD2E2Q6"/>
<organism evidence="1 2">
    <name type="scientific">Fraxinus pennsylvanica</name>
    <dbReference type="NCBI Taxonomy" id="56036"/>
    <lineage>
        <taxon>Eukaryota</taxon>
        <taxon>Viridiplantae</taxon>
        <taxon>Streptophyta</taxon>
        <taxon>Embryophyta</taxon>
        <taxon>Tracheophyta</taxon>
        <taxon>Spermatophyta</taxon>
        <taxon>Magnoliopsida</taxon>
        <taxon>eudicotyledons</taxon>
        <taxon>Gunneridae</taxon>
        <taxon>Pentapetalae</taxon>
        <taxon>asterids</taxon>
        <taxon>lamiids</taxon>
        <taxon>Lamiales</taxon>
        <taxon>Oleaceae</taxon>
        <taxon>Oleeae</taxon>
        <taxon>Fraxinus</taxon>
    </lineage>
</organism>
<reference evidence="1" key="1">
    <citation type="submission" date="2023-05" db="EMBL/GenBank/DDBJ databases">
        <authorList>
            <person name="Huff M."/>
        </authorList>
    </citation>
    <scope>NUCLEOTIDE SEQUENCE</scope>
</reference>
<gene>
    <name evidence="1" type="ORF">FPE_LOCUS20016</name>
</gene>
<sequence>MQTSAHNNRWFSLWKISSKLSVENLHFVGLSKSFYKLRNWTKYSNVVEIWVIYVISVGNKEHLYIVAQMQQAYVYPVTAMSIQQMLSQDVINVHSCVRDATLNRFLSDVLRRGCLFVRIVIGWGIQAQMKVLSTRDKWLIVTLAALQLPNFLQSGHFF</sequence>
<evidence type="ECO:0000313" key="2">
    <source>
        <dbReference type="Proteomes" id="UP000834106"/>
    </source>
</evidence>
<evidence type="ECO:0000313" key="1">
    <source>
        <dbReference type="EMBL" id="CAI9772586.1"/>
    </source>
</evidence>
<dbReference type="EMBL" id="OU503047">
    <property type="protein sequence ID" value="CAI9772586.1"/>
    <property type="molecule type" value="Genomic_DNA"/>
</dbReference>
<accession>A0AAD2E2Q6</accession>
<proteinExistence type="predicted"/>
<protein>
    <submittedName>
        <fullName evidence="1">Uncharacterized protein</fullName>
    </submittedName>
</protein>
<dbReference type="Proteomes" id="UP000834106">
    <property type="component" value="Chromosome 12"/>
</dbReference>
<keyword evidence="2" id="KW-1185">Reference proteome</keyword>